<gene>
    <name evidence="2" type="ORF">A142_17015</name>
</gene>
<evidence type="ECO:0000259" key="1">
    <source>
        <dbReference type="PROSITE" id="PS51192"/>
    </source>
</evidence>
<dbReference type="Proteomes" id="UP000094802">
    <property type="component" value="Unassembled WGS sequence"/>
</dbReference>
<dbReference type="OrthoDB" id="9803860at2"/>
<accession>A0A1E5FWF6</accession>
<evidence type="ECO:0000313" key="2">
    <source>
        <dbReference type="EMBL" id="OEF94493.1"/>
    </source>
</evidence>
<dbReference type="GO" id="GO:0003676">
    <property type="term" value="F:nucleic acid binding"/>
    <property type="evidence" value="ECO:0007669"/>
    <property type="project" value="InterPro"/>
</dbReference>
<dbReference type="AlphaFoldDB" id="A0A1E5FWF6"/>
<protein>
    <recommendedName>
        <fullName evidence="1">Helicase ATP-binding domain-containing protein</fullName>
    </recommendedName>
</protein>
<dbReference type="GO" id="GO:0005524">
    <property type="term" value="F:ATP binding"/>
    <property type="evidence" value="ECO:0007669"/>
    <property type="project" value="InterPro"/>
</dbReference>
<dbReference type="InterPro" id="IPR011545">
    <property type="entry name" value="DEAD/DEAH_box_helicase_dom"/>
</dbReference>
<reference evidence="2 3" key="1">
    <citation type="journal article" date="2012" name="Science">
        <title>Ecological populations of bacteria act as socially cohesive units of antibiotic production and resistance.</title>
        <authorList>
            <person name="Cordero O.X."/>
            <person name="Wildschutte H."/>
            <person name="Kirkup B."/>
            <person name="Proehl S."/>
            <person name="Ngo L."/>
            <person name="Hussain F."/>
            <person name="Le Roux F."/>
            <person name="Mincer T."/>
            <person name="Polz M.F."/>
        </authorList>
    </citation>
    <scope>NUCLEOTIDE SEQUENCE [LARGE SCALE GENOMIC DNA]</scope>
    <source>
        <strain evidence="2 3">12E03</strain>
    </source>
</reference>
<evidence type="ECO:0000313" key="3">
    <source>
        <dbReference type="Proteomes" id="UP000094802"/>
    </source>
</evidence>
<dbReference type="SUPFAM" id="SSF52540">
    <property type="entry name" value="P-loop containing nucleoside triphosphate hydrolases"/>
    <property type="match status" value="1"/>
</dbReference>
<comment type="caution">
    <text evidence="2">The sequence shown here is derived from an EMBL/GenBank/DDBJ whole genome shotgun (WGS) entry which is preliminary data.</text>
</comment>
<dbReference type="Pfam" id="PF00270">
    <property type="entry name" value="DEAD"/>
    <property type="match status" value="1"/>
</dbReference>
<name>A0A1E5FWF6_VIBSP</name>
<proteinExistence type="predicted"/>
<dbReference type="Gene3D" id="3.40.50.300">
    <property type="entry name" value="P-loop containing nucleotide triphosphate hydrolases"/>
    <property type="match status" value="2"/>
</dbReference>
<dbReference type="PROSITE" id="PS51192">
    <property type="entry name" value="HELICASE_ATP_BIND_1"/>
    <property type="match status" value="1"/>
</dbReference>
<organism evidence="2 3">
    <name type="scientific">Vibrio splendidus 12E03</name>
    <dbReference type="NCBI Taxonomy" id="1191305"/>
    <lineage>
        <taxon>Bacteria</taxon>
        <taxon>Pseudomonadati</taxon>
        <taxon>Pseudomonadota</taxon>
        <taxon>Gammaproteobacteria</taxon>
        <taxon>Vibrionales</taxon>
        <taxon>Vibrionaceae</taxon>
        <taxon>Vibrio</taxon>
    </lineage>
</organism>
<dbReference type="InterPro" id="IPR014001">
    <property type="entry name" value="Helicase_ATP-bd"/>
</dbReference>
<feature type="domain" description="Helicase ATP-binding" evidence="1">
    <location>
        <begin position="30"/>
        <end position="209"/>
    </location>
</feature>
<sequence length="667" mass="75482">MQNLVEFSYQSTGTSVKWDECGMREMQQRAFSARSNQYILLMSPPASGKSRANMFLALDKMHHQGLKKTIVCVPETSIGGSFSDTDLMAHGFFADWKVETQYDLCSDEGTDGSKVKKFIEFMSSEAEVLVCSHSTLRNAFPQLQPEDFNECFLAIDEFHHVSSKDSNVLGAQLQRLMDESDCHILAMTGSYFRGDAEDILSPEYEARFKKVTYNYYEQLNGYKYLKTLGIGYDFYQGTYLDSIRELLHPEKKTIIHIPNVNSKESTGDKHGEVLAIINKVGYIKSIDSATQMITVQLHEPDARGRTEIRVADLVNEDRKRLQSYLRKVEHVDDVDWIIALGTAKEGFDWSFCEYALTVGVRRSTTEIIQIIGRCTRDSSNKSHAQWVNLMVDPLHAPEETAAEVNDMLKVITCCLLMEDVFESSFNFQTAKVNTEEPKSGANLDDPEDGVVSIIIDKGPKPSLPLKGLPEVKTDRAKSIIDEHMSDIINELYQRKETKKMQFDKIDADYYNTSFIPSVIAEKFPDLDEDEITVVSEYTLVNLAIKPLKSETGEIDRKYVSIAGRKFKVADLDINLIKPLNLFEGRSVFEVMSKDINKDMLYQIKNLVAGVNVSMSADEFKHVIQKAAMWINTKGTRPSLNSECEKEVRMAEAIAFAESKRGRAHALN</sequence>
<dbReference type="EMBL" id="AJZD02000055">
    <property type="protein sequence ID" value="OEF94493.1"/>
    <property type="molecule type" value="Genomic_DNA"/>
</dbReference>
<dbReference type="InterPro" id="IPR027417">
    <property type="entry name" value="P-loop_NTPase"/>
</dbReference>
<dbReference type="RefSeq" id="WP_019823157.1">
    <property type="nucleotide sequence ID" value="NZ_AJZD02000055.1"/>
</dbReference>
<dbReference type="SMART" id="SM00487">
    <property type="entry name" value="DEXDc"/>
    <property type="match status" value="1"/>
</dbReference>